<evidence type="ECO:0000256" key="10">
    <source>
        <dbReference type="ARBA" id="ARBA00023054"/>
    </source>
</evidence>
<feature type="non-terminal residue" evidence="16">
    <location>
        <position position="1"/>
    </location>
</feature>
<dbReference type="GO" id="GO:0006888">
    <property type="term" value="P:endoplasmic reticulum to Golgi vesicle-mediated transport"/>
    <property type="evidence" value="ECO:0007669"/>
    <property type="project" value="InterPro"/>
</dbReference>
<evidence type="ECO:0000256" key="5">
    <source>
        <dbReference type="ARBA" id="ARBA00022692"/>
    </source>
</evidence>
<feature type="domain" description="V-SNARE coiled-coil homology" evidence="15">
    <location>
        <begin position="72"/>
        <end position="102"/>
    </location>
</feature>
<dbReference type="Proteomes" id="UP000054560">
    <property type="component" value="Unassembled WGS sequence"/>
</dbReference>
<evidence type="ECO:0000256" key="4">
    <source>
        <dbReference type="ARBA" id="ARBA00022448"/>
    </source>
</evidence>
<dbReference type="STRING" id="667725.A0A0L0F3J4"/>
<dbReference type="Pfam" id="PF13774">
    <property type="entry name" value="Longin"/>
    <property type="match status" value="1"/>
</dbReference>
<name>A0A0L0F3J4_9EUKA</name>
<evidence type="ECO:0000256" key="1">
    <source>
        <dbReference type="ARBA" id="ARBA00004163"/>
    </source>
</evidence>
<keyword evidence="4" id="KW-0813">Transport</keyword>
<keyword evidence="9" id="KW-0333">Golgi apparatus</keyword>
<keyword evidence="11" id="KW-0472">Membrane</keyword>
<evidence type="ECO:0000313" key="17">
    <source>
        <dbReference type="Proteomes" id="UP000054560"/>
    </source>
</evidence>
<feature type="domain" description="Longin" evidence="14">
    <location>
        <begin position="1"/>
        <end position="57"/>
    </location>
</feature>
<dbReference type="Gene3D" id="3.30.450.50">
    <property type="entry name" value="Longin domain"/>
    <property type="match status" value="1"/>
</dbReference>
<dbReference type="PROSITE" id="PS50892">
    <property type="entry name" value="V_SNARE"/>
    <property type="match status" value="1"/>
</dbReference>
<keyword evidence="5" id="KW-0812">Transmembrane</keyword>
<organism evidence="16 17">
    <name type="scientific">Sphaeroforma arctica JP610</name>
    <dbReference type="NCBI Taxonomy" id="667725"/>
    <lineage>
        <taxon>Eukaryota</taxon>
        <taxon>Ichthyosporea</taxon>
        <taxon>Ichthyophonida</taxon>
        <taxon>Sphaeroforma</taxon>
    </lineage>
</organism>
<dbReference type="SMART" id="SM01270">
    <property type="entry name" value="Longin"/>
    <property type="match status" value="1"/>
</dbReference>
<keyword evidence="10 12" id="KW-0175">Coiled coil</keyword>
<evidence type="ECO:0000256" key="6">
    <source>
        <dbReference type="ARBA" id="ARBA00022824"/>
    </source>
</evidence>
<gene>
    <name evidence="16" type="ORF">SARC_16158</name>
</gene>
<accession>A0A0L0F3J4</accession>
<dbReference type="GO" id="GO:0006890">
    <property type="term" value="P:retrograde vesicle-mediated transport, Golgi to endoplasmic reticulum"/>
    <property type="evidence" value="ECO:0007669"/>
    <property type="project" value="InterPro"/>
</dbReference>
<keyword evidence="8" id="KW-1133">Transmembrane helix</keyword>
<evidence type="ECO:0000256" key="7">
    <source>
        <dbReference type="ARBA" id="ARBA00022927"/>
    </source>
</evidence>
<evidence type="ECO:0008006" key="18">
    <source>
        <dbReference type="Google" id="ProtNLM"/>
    </source>
</evidence>
<dbReference type="GO" id="GO:0005484">
    <property type="term" value="F:SNAP receptor activity"/>
    <property type="evidence" value="ECO:0007669"/>
    <property type="project" value="InterPro"/>
</dbReference>
<dbReference type="GeneID" id="25916662"/>
<dbReference type="RefSeq" id="XP_014145207.1">
    <property type="nucleotide sequence ID" value="XM_014289732.1"/>
</dbReference>
<dbReference type="SUPFAM" id="SSF58038">
    <property type="entry name" value="SNARE fusion complex"/>
    <property type="match status" value="1"/>
</dbReference>
<evidence type="ECO:0000256" key="12">
    <source>
        <dbReference type="PROSITE-ProRule" id="PRU00290"/>
    </source>
</evidence>
<evidence type="ECO:0000256" key="3">
    <source>
        <dbReference type="ARBA" id="ARBA00008025"/>
    </source>
</evidence>
<dbReference type="PROSITE" id="PS50859">
    <property type="entry name" value="LONGIN"/>
    <property type="match status" value="1"/>
</dbReference>
<dbReference type="InterPro" id="IPR044565">
    <property type="entry name" value="Sec22"/>
</dbReference>
<reference evidence="16 17" key="1">
    <citation type="submission" date="2011-02" db="EMBL/GenBank/DDBJ databases">
        <title>The Genome Sequence of Sphaeroforma arctica JP610.</title>
        <authorList>
            <consortium name="The Broad Institute Genome Sequencing Platform"/>
            <person name="Russ C."/>
            <person name="Cuomo C."/>
            <person name="Young S.K."/>
            <person name="Zeng Q."/>
            <person name="Gargeya S."/>
            <person name="Alvarado L."/>
            <person name="Berlin A."/>
            <person name="Chapman S.B."/>
            <person name="Chen Z."/>
            <person name="Freedman E."/>
            <person name="Gellesch M."/>
            <person name="Goldberg J."/>
            <person name="Griggs A."/>
            <person name="Gujja S."/>
            <person name="Heilman E."/>
            <person name="Heiman D."/>
            <person name="Howarth C."/>
            <person name="Mehta T."/>
            <person name="Neiman D."/>
            <person name="Pearson M."/>
            <person name="Roberts A."/>
            <person name="Saif S."/>
            <person name="Shea T."/>
            <person name="Shenoy N."/>
            <person name="Sisk P."/>
            <person name="Stolte C."/>
            <person name="Sykes S."/>
            <person name="White J."/>
            <person name="Yandava C."/>
            <person name="Burger G."/>
            <person name="Gray M.W."/>
            <person name="Holland P.W.H."/>
            <person name="King N."/>
            <person name="Lang F.B.F."/>
            <person name="Roger A.J."/>
            <person name="Ruiz-Trillo I."/>
            <person name="Haas B."/>
            <person name="Nusbaum C."/>
            <person name="Birren B."/>
        </authorList>
    </citation>
    <scope>NUCLEOTIDE SEQUENCE [LARGE SCALE GENOMIC DNA]</scope>
    <source>
        <strain evidence="16 17">JP610</strain>
    </source>
</reference>
<evidence type="ECO:0000256" key="11">
    <source>
        <dbReference type="ARBA" id="ARBA00023136"/>
    </source>
</evidence>
<dbReference type="PANTHER" id="PTHR45837">
    <property type="entry name" value="VESICLE-TRAFFICKING PROTEIN SEC22B"/>
    <property type="match status" value="1"/>
</dbReference>
<protein>
    <recommendedName>
        <fullName evidence="18">Longin domain-containing protein</fullName>
    </recommendedName>
</protein>
<proteinExistence type="inferred from homology"/>
<evidence type="ECO:0000256" key="13">
    <source>
        <dbReference type="SAM" id="Coils"/>
    </source>
</evidence>
<comment type="similarity">
    <text evidence="3">Belongs to the synaptobrevin family.</text>
</comment>
<dbReference type="InterPro" id="IPR042855">
    <property type="entry name" value="V_SNARE_CC"/>
</dbReference>
<sequence length="102" mass="12041">YLIEMGVCYLVLCEKSYPKKLAFSYLEEVQKEFYQAYANEIGTAARPYAFISFDTTIQRLKRQYMDSRANRNLNKLNNELQDVQRIMTQNIQDVLGRGEKIE</sequence>
<keyword evidence="7" id="KW-0653">Protein transport</keyword>
<dbReference type="GO" id="GO:0005789">
    <property type="term" value="C:endoplasmic reticulum membrane"/>
    <property type="evidence" value="ECO:0007669"/>
    <property type="project" value="UniProtKB-SubCell"/>
</dbReference>
<evidence type="ECO:0000313" key="16">
    <source>
        <dbReference type="EMBL" id="KNC71305.1"/>
    </source>
</evidence>
<dbReference type="GO" id="GO:0000139">
    <property type="term" value="C:Golgi membrane"/>
    <property type="evidence" value="ECO:0007669"/>
    <property type="project" value="UniProtKB-SubCell"/>
</dbReference>
<dbReference type="AlphaFoldDB" id="A0A0L0F3J4"/>
<evidence type="ECO:0000256" key="2">
    <source>
        <dbReference type="ARBA" id="ARBA00004394"/>
    </source>
</evidence>
<dbReference type="eggNOG" id="KOG0862">
    <property type="taxonomic scope" value="Eukaryota"/>
</dbReference>
<dbReference type="OrthoDB" id="1719357at2759"/>
<dbReference type="Pfam" id="PF00957">
    <property type="entry name" value="Synaptobrevin"/>
    <property type="match status" value="1"/>
</dbReference>
<evidence type="ECO:0000259" key="14">
    <source>
        <dbReference type="PROSITE" id="PS50859"/>
    </source>
</evidence>
<keyword evidence="17" id="KW-1185">Reference proteome</keyword>
<evidence type="ECO:0000259" key="15">
    <source>
        <dbReference type="PROSITE" id="PS50892"/>
    </source>
</evidence>
<dbReference type="InterPro" id="IPR011012">
    <property type="entry name" value="Longin-like_dom_sf"/>
</dbReference>
<feature type="non-terminal residue" evidence="16">
    <location>
        <position position="102"/>
    </location>
</feature>
<dbReference type="InterPro" id="IPR010908">
    <property type="entry name" value="Longin_dom"/>
</dbReference>
<keyword evidence="6" id="KW-0256">Endoplasmic reticulum</keyword>
<dbReference type="GO" id="GO:0015031">
    <property type="term" value="P:protein transport"/>
    <property type="evidence" value="ECO:0007669"/>
    <property type="project" value="UniProtKB-KW"/>
</dbReference>
<dbReference type="EMBL" id="KQ249076">
    <property type="protein sequence ID" value="KNC71305.1"/>
    <property type="molecule type" value="Genomic_DNA"/>
</dbReference>
<dbReference type="CDD" id="cd14824">
    <property type="entry name" value="Longin"/>
    <property type="match status" value="1"/>
</dbReference>
<evidence type="ECO:0000256" key="8">
    <source>
        <dbReference type="ARBA" id="ARBA00022989"/>
    </source>
</evidence>
<evidence type="ECO:0000256" key="9">
    <source>
        <dbReference type="ARBA" id="ARBA00023034"/>
    </source>
</evidence>
<comment type="subcellular location">
    <subcellularLocation>
        <location evidence="1">Endoplasmic reticulum membrane</location>
        <topology evidence="1">Single-pass type IV membrane protein</topology>
    </subcellularLocation>
    <subcellularLocation>
        <location evidence="2">Golgi apparatus membrane</location>
    </subcellularLocation>
</comment>
<dbReference type="SUPFAM" id="SSF64356">
    <property type="entry name" value="SNARE-like"/>
    <property type="match status" value="1"/>
</dbReference>
<feature type="coiled-coil region" evidence="13">
    <location>
        <begin position="66"/>
        <end position="93"/>
    </location>
</feature>
<dbReference type="Gene3D" id="1.20.5.110">
    <property type="match status" value="1"/>
</dbReference>